<evidence type="ECO:0000256" key="6">
    <source>
        <dbReference type="HAMAP-Rule" id="MF_01251"/>
    </source>
</evidence>
<feature type="binding site" evidence="6">
    <location>
        <position position="304"/>
    </location>
    <ligand>
        <name>[4Fe-4S] cluster</name>
        <dbReference type="ChEBI" id="CHEBI:49883"/>
        <note>4Fe-4S-S-AdoMet</note>
    </ligand>
</feature>
<accession>A0A412G3E8</accession>
<dbReference type="SFLD" id="SFLDG01069">
    <property type="entry name" value="UPF0313"/>
    <property type="match status" value="1"/>
</dbReference>
<protein>
    <submittedName>
        <fullName evidence="9">YgiQ family radical SAM protein</fullName>
    </submittedName>
</protein>
<evidence type="ECO:0000256" key="1">
    <source>
        <dbReference type="ARBA" id="ARBA00022485"/>
    </source>
</evidence>
<dbReference type="InterPro" id="IPR024560">
    <property type="entry name" value="UPF0313_C"/>
</dbReference>
<sequence length="672" mass="76617">MTDFLPVTREEMEQRGWTQPDFIYISGDAYIDHPSFGPAIITRMLEAYGYKVCMIPQPDWTRDEPFMEFGEPRLGFLVSSGNIDSMVNHYSVSKRRRDKDNYTDNGEMGKRPDRATIVYSQKIKQLYPKTPVILGGIEASLRRLAHYDYWDDKVRRSILLDSGADLVLYGMGENSIIELAEALDGGLPIQDIIWIKGSVYKCKTIDHLFEHKLLPAFEEVSQDKRKYAESFRIQHLNIDALNAAVLVEPYQGWYVVANTPALPLTQQQMDFTYSLPYKRTFHPMYHHIPAIDEVRFSIISNRGCFGSCAFCALTNHQGRVISSRSKQSILEEAKKIIQDPDFKGYIHDVGGPTANFYHPSCQDQLKRGTCPGKECLHPKPCKNLEVSHRDYLSILRDLRVLPGVKKVFVRSGVRYDYLMYDQDDTFFRELVQYHISGQLKVAPEHVSDKVLDTMGKCNHALYEKFREKYLALNKEYGMNQFLVPYLMSSHPGCDLNDAIELACYLKSINHIPQQVQDFYPTPATISTTMYWTGLDPMTMKPVYVARDPHEKQLQRALMQFNAPRNYKLVHEALTRAGRTDLIGYGRDCLIPPVPWGKPAAGAGRKTDRHVKEEGKRKGSGSGNTKSESRPQKSGKGREESAAGKKHAAQDKRFDQRRKSSQGSSSPANKRKG</sequence>
<evidence type="ECO:0000313" key="9">
    <source>
        <dbReference type="EMBL" id="RGR75066.1"/>
    </source>
</evidence>
<feature type="binding site" evidence="6">
    <location>
        <position position="311"/>
    </location>
    <ligand>
        <name>[4Fe-4S] cluster</name>
        <dbReference type="ChEBI" id="CHEBI:49883"/>
        <note>4Fe-4S-S-AdoMet</note>
    </ligand>
</feature>
<dbReference type="PANTHER" id="PTHR32331">
    <property type="entry name" value="UPF0313 PROTEIN YGIQ"/>
    <property type="match status" value="1"/>
</dbReference>
<dbReference type="Pfam" id="PF11842">
    <property type="entry name" value="DUF3362"/>
    <property type="match status" value="1"/>
</dbReference>
<feature type="domain" description="Radical SAM core" evidence="8">
    <location>
        <begin position="286"/>
        <end position="561"/>
    </location>
</feature>
<comment type="similarity">
    <text evidence="6">Belongs to the UPF0313 family.</text>
</comment>
<dbReference type="RefSeq" id="WP_117894558.1">
    <property type="nucleotide sequence ID" value="NZ_CABJCV010000006.1"/>
</dbReference>
<evidence type="ECO:0000256" key="5">
    <source>
        <dbReference type="ARBA" id="ARBA00023014"/>
    </source>
</evidence>
<dbReference type="InterPro" id="IPR013704">
    <property type="entry name" value="UPF0313_N"/>
</dbReference>
<dbReference type="NCBIfam" id="TIGR03904">
    <property type="entry name" value="SAM_YgiQ"/>
    <property type="match status" value="1"/>
</dbReference>
<dbReference type="AlphaFoldDB" id="A0A412G3E8"/>
<evidence type="ECO:0000256" key="7">
    <source>
        <dbReference type="SAM" id="MobiDB-lite"/>
    </source>
</evidence>
<dbReference type="SUPFAM" id="SSF102114">
    <property type="entry name" value="Radical SAM enzymes"/>
    <property type="match status" value="1"/>
</dbReference>
<dbReference type="PANTHER" id="PTHR32331:SF0">
    <property type="entry name" value="UPF0313 PROTEIN YGIQ"/>
    <property type="match status" value="1"/>
</dbReference>
<dbReference type="SMART" id="SM00729">
    <property type="entry name" value="Elp3"/>
    <property type="match status" value="1"/>
</dbReference>
<dbReference type="InterPro" id="IPR058240">
    <property type="entry name" value="rSAM_sf"/>
</dbReference>
<evidence type="ECO:0000256" key="3">
    <source>
        <dbReference type="ARBA" id="ARBA00022723"/>
    </source>
</evidence>
<dbReference type="InterPro" id="IPR007197">
    <property type="entry name" value="rSAM"/>
</dbReference>
<keyword evidence="10" id="KW-1185">Reference proteome</keyword>
<keyword evidence="2 6" id="KW-0949">S-adenosyl-L-methionine</keyword>
<feature type="compositionally biased region" description="Basic and acidic residues" evidence="7">
    <location>
        <begin position="626"/>
        <end position="657"/>
    </location>
</feature>
<organism evidence="9 10">
    <name type="scientific">Holdemania filiformis</name>
    <dbReference type="NCBI Taxonomy" id="61171"/>
    <lineage>
        <taxon>Bacteria</taxon>
        <taxon>Bacillati</taxon>
        <taxon>Bacillota</taxon>
        <taxon>Erysipelotrichia</taxon>
        <taxon>Erysipelotrichales</taxon>
        <taxon>Erysipelotrichaceae</taxon>
        <taxon>Holdemania</taxon>
    </lineage>
</organism>
<dbReference type="GO" id="GO:0003824">
    <property type="term" value="F:catalytic activity"/>
    <property type="evidence" value="ECO:0007669"/>
    <property type="project" value="InterPro"/>
</dbReference>
<keyword evidence="1 6" id="KW-0004">4Fe-4S</keyword>
<dbReference type="Pfam" id="PF08497">
    <property type="entry name" value="Radical_SAM_N"/>
    <property type="match status" value="1"/>
</dbReference>
<dbReference type="PROSITE" id="PS51918">
    <property type="entry name" value="RADICAL_SAM"/>
    <property type="match status" value="1"/>
</dbReference>
<dbReference type="GeneID" id="83015061"/>
<dbReference type="InterPro" id="IPR023404">
    <property type="entry name" value="rSAM_horseshoe"/>
</dbReference>
<proteinExistence type="inferred from homology"/>
<dbReference type="GO" id="GO:0051539">
    <property type="term" value="F:4 iron, 4 sulfur cluster binding"/>
    <property type="evidence" value="ECO:0007669"/>
    <property type="project" value="UniProtKB-KW"/>
</dbReference>
<feature type="compositionally biased region" description="Polar residues" evidence="7">
    <location>
        <begin position="660"/>
        <end position="672"/>
    </location>
</feature>
<gene>
    <name evidence="9" type="ORF">DWY25_06535</name>
</gene>
<keyword evidence="5 6" id="KW-0411">Iron-sulfur</keyword>
<reference evidence="9 10" key="1">
    <citation type="submission" date="2018-08" db="EMBL/GenBank/DDBJ databases">
        <title>A genome reference for cultivated species of the human gut microbiota.</title>
        <authorList>
            <person name="Zou Y."/>
            <person name="Xue W."/>
            <person name="Luo G."/>
        </authorList>
    </citation>
    <scope>NUCLEOTIDE SEQUENCE [LARGE SCALE GENOMIC DNA]</scope>
    <source>
        <strain evidence="9 10">AF24-29</strain>
    </source>
</reference>
<dbReference type="HAMAP" id="MF_01251">
    <property type="entry name" value="UPF0313"/>
    <property type="match status" value="1"/>
</dbReference>
<evidence type="ECO:0000313" key="10">
    <source>
        <dbReference type="Proteomes" id="UP000284178"/>
    </source>
</evidence>
<dbReference type="GO" id="GO:0005506">
    <property type="term" value="F:iron ion binding"/>
    <property type="evidence" value="ECO:0007669"/>
    <property type="project" value="UniProtKB-UniRule"/>
</dbReference>
<keyword evidence="3 6" id="KW-0479">Metal-binding</keyword>
<evidence type="ECO:0000256" key="4">
    <source>
        <dbReference type="ARBA" id="ARBA00023004"/>
    </source>
</evidence>
<dbReference type="Proteomes" id="UP000284178">
    <property type="component" value="Unassembled WGS sequence"/>
</dbReference>
<evidence type="ECO:0000256" key="2">
    <source>
        <dbReference type="ARBA" id="ARBA00022691"/>
    </source>
</evidence>
<dbReference type="InterPro" id="IPR022946">
    <property type="entry name" value="UPF0313"/>
</dbReference>
<dbReference type="Gene3D" id="3.80.30.20">
    <property type="entry name" value="tm_1862 like domain"/>
    <property type="match status" value="1"/>
</dbReference>
<dbReference type="SFLD" id="SFLDS00029">
    <property type="entry name" value="Radical_SAM"/>
    <property type="match status" value="1"/>
</dbReference>
<dbReference type="InterPro" id="IPR006638">
    <property type="entry name" value="Elp3/MiaA/NifB-like_rSAM"/>
</dbReference>
<feature type="region of interest" description="Disordered" evidence="7">
    <location>
        <begin position="593"/>
        <end position="672"/>
    </location>
</feature>
<evidence type="ECO:0000259" key="8">
    <source>
        <dbReference type="PROSITE" id="PS51918"/>
    </source>
</evidence>
<comment type="caution">
    <text evidence="9">The sequence shown here is derived from an EMBL/GenBank/DDBJ whole genome shotgun (WGS) entry which is preliminary data.</text>
</comment>
<feature type="binding site" evidence="6">
    <location>
        <position position="308"/>
    </location>
    <ligand>
        <name>[4Fe-4S] cluster</name>
        <dbReference type="ChEBI" id="CHEBI:49883"/>
        <note>4Fe-4S-S-AdoMet</note>
    </ligand>
</feature>
<dbReference type="EMBL" id="QRUP01000006">
    <property type="protein sequence ID" value="RGR75066.1"/>
    <property type="molecule type" value="Genomic_DNA"/>
</dbReference>
<dbReference type="SFLD" id="SFLDG01082">
    <property type="entry name" value="B12-binding_domain_containing"/>
    <property type="match status" value="1"/>
</dbReference>
<keyword evidence="4 6" id="KW-0408">Iron</keyword>
<comment type="cofactor">
    <cofactor evidence="6">
        <name>[4Fe-4S] cluster</name>
        <dbReference type="ChEBI" id="CHEBI:49883"/>
    </cofactor>
    <text evidence="6">Binds 1 [4Fe-4S] cluster. The cluster is coordinated with 3 cysteines and an exchangeable S-adenosyl-L-methionine.</text>
</comment>
<name>A0A412G3E8_9FIRM</name>